<gene>
    <name evidence="9" type="ORF">LSINAPIS_LOCUS15304</name>
</gene>
<organism evidence="9 10">
    <name type="scientific">Leptidea sinapis</name>
    <dbReference type="NCBI Taxonomy" id="189913"/>
    <lineage>
        <taxon>Eukaryota</taxon>
        <taxon>Metazoa</taxon>
        <taxon>Ecdysozoa</taxon>
        <taxon>Arthropoda</taxon>
        <taxon>Hexapoda</taxon>
        <taxon>Insecta</taxon>
        <taxon>Pterygota</taxon>
        <taxon>Neoptera</taxon>
        <taxon>Endopterygota</taxon>
        <taxon>Lepidoptera</taxon>
        <taxon>Glossata</taxon>
        <taxon>Ditrysia</taxon>
        <taxon>Papilionoidea</taxon>
        <taxon>Pieridae</taxon>
        <taxon>Dismorphiinae</taxon>
        <taxon>Leptidea</taxon>
    </lineage>
</organism>
<dbReference type="Pfam" id="PF13927">
    <property type="entry name" value="Ig_3"/>
    <property type="match status" value="1"/>
</dbReference>
<dbReference type="EMBL" id="FZQP02007027">
    <property type="protein sequence ID" value="VVD05842.1"/>
    <property type="molecule type" value="Genomic_DNA"/>
</dbReference>
<dbReference type="SMART" id="SM00409">
    <property type="entry name" value="IG"/>
    <property type="match status" value="3"/>
</dbReference>
<evidence type="ECO:0000313" key="10">
    <source>
        <dbReference type="Proteomes" id="UP000324832"/>
    </source>
</evidence>
<dbReference type="PANTHER" id="PTHR11640:SF31">
    <property type="entry name" value="IRREGULAR CHIASM C-ROUGHEST PROTEIN-RELATED"/>
    <property type="match status" value="1"/>
</dbReference>
<evidence type="ECO:0000256" key="2">
    <source>
        <dbReference type="ARBA" id="ARBA00022737"/>
    </source>
</evidence>
<dbReference type="InterPro" id="IPR013783">
    <property type="entry name" value="Ig-like_fold"/>
</dbReference>
<evidence type="ECO:0000259" key="8">
    <source>
        <dbReference type="PROSITE" id="PS50835"/>
    </source>
</evidence>
<dbReference type="CDD" id="cd00063">
    <property type="entry name" value="FN3"/>
    <property type="match status" value="1"/>
</dbReference>
<accession>A0A5E4R9C4</accession>
<comment type="subcellular location">
    <subcellularLocation>
        <location evidence="1">Membrane</location>
        <topology evidence="1">Single-pass type I membrane protein</topology>
    </subcellularLocation>
</comment>
<keyword evidence="7" id="KW-1133">Transmembrane helix</keyword>
<dbReference type="InterPro" id="IPR007110">
    <property type="entry name" value="Ig-like_dom"/>
</dbReference>
<dbReference type="Proteomes" id="UP000324832">
    <property type="component" value="Unassembled WGS sequence"/>
</dbReference>
<evidence type="ECO:0000256" key="4">
    <source>
        <dbReference type="ARBA" id="ARBA00023157"/>
    </source>
</evidence>
<dbReference type="PANTHER" id="PTHR11640">
    <property type="entry name" value="NEPHRIN"/>
    <property type="match status" value="1"/>
</dbReference>
<dbReference type="SUPFAM" id="SSF49265">
    <property type="entry name" value="Fibronectin type III"/>
    <property type="match status" value="1"/>
</dbReference>
<dbReference type="GO" id="GO:0005911">
    <property type="term" value="C:cell-cell junction"/>
    <property type="evidence" value="ECO:0007669"/>
    <property type="project" value="TreeGrafter"/>
</dbReference>
<dbReference type="InterPro" id="IPR013098">
    <property type="entry name" value="Ig_I-set"/>
</dbReference>
<dbReference type="InterPro" id="IPR036116">
    <property type="entry name" value="FN3_sf"/>
</dbReference>
<dbReference type="SMART" id="SM00408">
    <property type="entry name" value="IGc2"/>
    <property type="match status" value="3"/>
</dbReference>
<sequence>MKRGQLFIIIYFAFHNEVTGLKAAHKEVHTISVEPLDYGADKGYLPVGTRKTISCKGGDKNQKVEWIDPYGNVVQRVSTNRVFVQEHFVPSYRARIPAAVLVLTRAAVEDSGIWECRAGNKKQEISICVLDAAEFVDTPTDVTVDLGRSITLTCQSRGGPEPRLQWSRNGEIITDDVNSSKYAISTKYNSQGFEGLLTVMSLEREDAGVYICEAVQESPHDSECTVTKSINITLNVNYAPFFPDGNETAIVFVKENERMDLSCSADGFPAPTYRWFKEIGDVLSEFPQSDIKSDEDGTKAIVTLKGGEALFGQRFRCRATNQYGSIDKVYALQKLERPVKPSELNINNSSFDSLQINAIWEDEAFYQVAGVEIQYLELRSLGKKKISSPRESDWRKADEVEIASEDFDSTESSLGGAFITLPNLEEDTEYWIRLRATNEAGKSSWSEAILASTNIKIDIEEVSQESLNEDRINHDSEARVYGLLFAGGVLVIAFGSMFVIRVV</sequence>
<dbReference type="GO" id="GO:0005886">
    <property type="term" value="C:plasma membrane"/>
    <property type="evidence" value="ECO:0007669"/>
    <property type="project" value="TreeGrafter"/>
</dbReference>
<keyword evidence="7" id="KW-0812">Transmembrane</keyword>
<dbReference type="SUPFAM" id="SSF48726">
    <property type="entry name" value="Immunoglobulin"/>
    <property type="match status" value="3"/>
</dbReference>
<dbReference type="InterPro" id="IPR051275">
    <property type="entry name" value="Cell_adhesion_signaling"/>
</dbReference>
<keyword evidence="2" id="KW-0677">Repeat</keyword>
<reference evidence="9 10" key="1">
    <citation type="submission" date="2017-07" db="EMBL/GenBank/DDBJ databases">
        <authorList>
            <person name="Talla V."/>
            <person name="Backstrom N."/>
        </authorList>
    </citation>
    <scope>NUCLEOTIDE SEQUENCE [LARGE SCALE GENOMIC DNA]</scope>
</reference>
<evidence type="ECO:0000256" key="7">
    <source>
        <dbReference type="SAM" id="Phobius"/>
    </source>
</evidence>
<keyword evidence="6" id="KW-0393">Immunoglobulin domain</keyword>
<evidence type="ECO:0000256" key="1">
    <source>
        <dbReference type="ARBA" id="ARBA00004479"/>
    </source>
</evidence>
<name>A0A5E4R9C4_9NEOP</name>
<evidence type="ECO:0000313" key="9">
    <source>
        <dbReference type="EMBL" id="VVD05842.1"/>
    </source>
</evidence>
<dbReference type="InterPro" id="IPR036179">
    <property type="entry name" value="Ig-like_dom_sf"/>
</dbReference>
<keyword evidence="5" id="KW-0325">Glycoprotein</keyword>
<feature type="domain" description="Ig-like" evidence="8">
    <location>
        <begin position="48"/>
        <end position="126"/>
    </location>
</feature>
<feature type="domain" description="Ig-like" evidence="8">
    <location>
        <begin position="243"/>
        <end position="333"/>
    </location>
</feature>
<feature type="transmembrane region" description="Helical" evidence="7">
    <location>
        <begin position="480"/>
        <end position="500"/>
    </location>
</feature>
<dbReference type="GO" id="GO:0009653">
    <property type="term" value="P:anatomical structure morphogenesis"/>
    <property type="evidence" value="ECO:0007669"/>
    <property type="project" value="UniProtKB-ARBA"/>
</dbReference>
<dbReference type="PROSITE" id="PS50835">
    <property type="entry name" value="IG_LIKE"/>
    <property type="match status" value="3"/>
</dbReference>
<evidence type="ECO:0000256" key="3">
    <source>
        <dbReference type="ARBA" id="ARBA00023136"/>
    </source>
</evidence>
<proteinExistence type="predicted"/>
<dbReference type="AlphaFoldDB" id="A0A5E4R9C4"/>
<dbReference type="InterPro" id="IPR003599">
    <property type="entry name" value="Ig_sub"/>
</dbReference>
<dbReference type="SMART" id="SM00060">
    <property type="entry name" value="FN3"/>
    <property type="match status" value="1"/>
</dbReference>
<keyword evidence="3 7" id="KW-0472">Membrane</keyword>
<dbReference type="Pfam" id="PF07679">
    <property type="entry name" value="I-set"/>
    <property type="match status" value="1"/>
</dbReference>
<keyword evidence="4" id="KW-1015">Disulfide bond</keyword>
<protein>
    <recommendedName>
        <fullName evidence="8">Ig-like domain-containing protein</fullName>
    </recommendedName>
</protein>
<dbReference type="GO" id="GO:0030154">
    <property type="term" value="P:cell differentiation"/>
    <property type="evidence" value="ECO:0007669"/>
    <property type="project" value="UniProtKB-ARBA"/>
</dbReference>
<evidence type="ECO:0000256" key="6">
    <source>
        <dbReference type="ARBA" id="ARBA00023319"/>
    </source>
</evidence>
<dbReference type="GO" id="GO:0050839">
    <property type="term" value="F:cell adhesion molecule binding"/>
    <property type="evidence" value="ECO:0007669"/>
    <property type="project" value="TreeGrafter"/>
</dbReference>
<keyword evidence="10" id="KW-1185">Reference proteome</keyword>
<dbReference type="Gene3D" id="2.60.40.10">
    <property type="entry name" value="Immunoglobulins"/>
    <property type="match status" value="4"/>
</dbReference>
<dbReference type="GO" id="GO:0098609">
    <property type="term" value="P:cell-cell adhesion"/>
    <property type="evidence" value="ECO:0007669"/>
    <property type="project" value="TreeGrafter"/>
</dbReference>
<dbReference type="InterPro" id="IPR003598">
    <property type="entry name" value="Ig_sub2"/>
</dbReference>
<feature type="domain" description="Ig-like" evidence="8">
    <location>
        <begin position="133"/>
        <end position="227"/>
    </location>
</feature>
<dbReference type="InterPro" id="IPR003961">
    <property type="entry name" value="FN3_dom"/>
</dbReference>
<evidence type="ECO:0000256" key="5">
    <source>
        <dbReference type="ARBA" id="ARBA00023180"/>
    </source>
</evidence>